<name>A0A367ES48_9ACTN</name>
<accession>A0A367ES48</accession>
<proteinExistence type="predicted"/>
<reference evidence="1 2" key="1">
    <citation type="submission" date="2018-06" db="EMBL/GenBank/DDBJ databases">
        <title>Streptomyces reniochalinae sp. nov. and Streptomyces diacarnus sp. nov. from marine sponges.</title>
        <authorList>
            <person name="Li L."/>
        </authorList>
    </citation>
    <scope>NUCLEOTIDE SEQUENCE [LARGE SCALE GENOMIC DNA]</scope>
    <source>
        <strain evidence="1 2">LHW51701</strain>
    </source>
</reference>
<dbReference type="AlphaFoldDB" id="A0A367ES48"/>
<sequence>MEPVTCTTCGTQVLVEKRSLPHTTVQWTSPTTRCPELAGCAPAGVAVCTRLRASIEEALREGRLRVTGGDG</sequence>
<dbReference type="Proteomes" id="UP000252914">
    <property type="component" value="Unassembled WGS sequence"/>
</dbReference>
<comment type="caution">
    <text evidence="1">The sequence shown here is derived from an EMBL/GenBank/DDBJ whole genome shotgun (WGS) entry which is preliminary data.</text>
</comment>
<evidence type="ECO:0008006" key="3">
    <source>
        <dbReference type="Google" id="ProtNLM"/>
    </source>
</evidence>
<dbReference type="EMBL" id="QOIN01000048">
    <property type="protein sequence ID" value="RCG20010.1"/>
    <property type="molecule type" value="Genomic_DNA"/>
</dbReference>
<evidence type="ECO:0000313" key="1">
    <source>
        <dbReference type="EMBL" id="RCG20010.1"/>
    </source>
</evidence>
<evidence type="ECO:0000313" key="2">
    <source>
        <dbReference type="Proteomes" id="UP000252914"/>
    </source>
</evidence>
<organism evidence="1 2">
    <name type="scientific">Streptomyces diacarni</name>
    <dbReference type="NCBI Taxonomy" id="2800381"/>
    <lineage>
        <taxon>Bacteria</taxon>
        <taxon>Bacillati</taxon>
        <taxon>Actinomycetota</taxon>
        <taxon>Actinomycetes</taxon>
        <taxon>Kitasatosporales</taxon>
        <taxon>Streptomycetaceae</taxon>
        <taxon>Streptomyces</taxon>
    </lineage>
</organism>
<gene>
    <name evidence="1" type="ORF">DTL70_22885</name>
</gene>
<keyword evidence="2" id="KW-1185">Reference proteome</keyword>
<protein>
    <recommendedName>
        <fullName evidence="3">Ferredoxin</fullName>
    </recommendedName>
</protein>